<comment type="similarity">
    <text evidence="1">Belongs to the cyclin family.</text>
</comment>
<reference evidence="6" key="2">
    <citation type="journal article" date="2017" name="Genome Announc.">
        <title>Genome sequences of Cyberlindnera fabianii 65, Pichia kudriavzevii 129, and Saccharomyces cerevisiae 131 isolated from fermented masau fruits in Zimbabwe.</title>
        <authorList>
            <person name="van Rijswijck I.M.H."/>
            <person name="Derks M.F.L."/>
            <person name="Abee T."/>
            <person name="de Ridder D."/>
            <person name="Smid E.J."/>
        </authorList>
    </citation>
    <scope>NUCLEOTIDE SEQUENCE [LARGE SCALE GENOMIC DNA]</scope>
    <source>
        <strain evidence="6">65</strain>
    </source>
</reference>
<dbReference type="Gene3D" id="1.10.472.10">
    <property type="entry name" value="Cyclin-like"/>
    <property type="match status" value="2"/>
</dbReference>
<feature type="region of interest" description="Disordered" evidence="2">
    <location>
        <begin position="1"/>
        <end position="44"/>
    </location>
</feature>
<dbReference type="InterPro" id="IPR036915">
    <property type="entry name" value="Cyclin-like_sf"/>
</dbReference>
<dbReference type="OrthoDB" id="4951845at2759"/>
<keyword evidence="6" id="KW-1185">Reference proteome</keyword>
<dbReference type="OMA" id="FMLGNKR"/>
<dbReference type="VEuPathDB" id="FungiDB:BON22_4494"/>
<name>A0A061AP99_CYBFA</name>
<dbReference type="Proteomes" id="UP000189513">
    <property type="component" value="Unassembled WGS sequence"/>
</dbReference>
<proteinExistence type="inferred from homology"/>
<reference evidence="5" key="3">
    <citation type="submission" date="2017-01" db="EMBL/GenBank/DDBJ databases">
        <authorList>
            <person name="Mah S.A."/>
            <person name="Swanson W.J."/>
            <person name="Moy G.W."/>
            <person name="Vacquier V.D."/>
        </authorList>
    </citation>
    <scope>NUCLEOTIDE SEQUENCE [LARGE SCALE GENOMIC DNA]</scope>
    <source>
        <strain evidence="5">65</strain>
    </source>
</reference>
<feature type="compositionally biased region" description="Low complexity" evidence="2">
    <location>
        <begin position="35"/>
        <end position="44"/>
    </location>
</feature>
<dbReference type="CDD" id="cd20546">
    <property type="entry name" value="CYCLIN_SpCG1C_ScCTK2-like_rpt2"/>
    <property type="match status" value="1"/>
</dbReference>
<dbReference type="Pfam" id="PF00134">
    <property type="entry name" value="Cyclin_N"/>
    <property type="match status" value="1"/>
</dbReference>
<dbReference type="AlphaFoldDB" id="A0A061AP99"/>
<feature type="domain" description="Cyclin-like" evidence="3">
    <location>
        <begin position="83"/>
        <end position="177"/>
    </location>
</feature>
<dbReference type="InterPro" id="IPR013763">
    <property type="entry name" value="Cyclin-like_dom"/>
</dbReference>
<gene>
    <name evidence="5" type="ORF">BON22_4494</name>
    <name evidence="4" type="ORF">CYFA0S_03e02696g</name>
</gene>
<dbReference type="EMBL" id="MPUK01000010">
    <property type="protein sequence ID" value="ONH65634.1"/>
    <property type="molecule type" value="Genomic_DNA"/>
</dbReference>
<evidence type="ECO:0000313" key="5">
    <source>
        <dbReference type="EMBL" id="ONH65634.1"/>
    </source>
</evidence>
<feature type="domain" description="Cyclin-like" evidence="3">
    <location>
        <begin position="190"/>
        <end position="269"/>
    </location>
</feature>
<keyword evidence="1" id="KW-0195">Cyclin</keyword>
<reference evidence="4" key="1">
    <citation type="journal article" date="2014" name="Genome Announc.">
        <title>Genome sequence of the yeast Cyberlindnera fabianii (Hansenula fabianii).</title>
        <authorList>
            <person name="Freel K.C."/>
            <person name="Sarilar V."/>
            <person name="Neuveglise C."/>
            <person name="Devillers H."/>
            <person name="Friedrich A."/>
            <person name="Schacherer J."/>
        </authorList>
    </citation>
    <scope>NUCLEOTIDE SEQUENCE</scope>
    <source>
        <strain evidence="4">YJS4271</strain>
    </source>
</reference>
<evidence type="ECO:0000313" key="6">
    <source>
        <dbReference type="Proteomes" id="UP000189513"/>
    </source>
</evidence>
<organism evidence="4">
    <name type="scientific">Cyberlindnera fabianii</name>
    <name type="common">Yeast</name>
    <name type="synonym">Hansenula fabianii</name>
    <dbReference type="NCBI Taxonomy" id="36022"/>
    <lineage>
        <taxon>Eukaryota</taxon>
        <taxon>Fungi</taxon>
        <taxon>Dikarya</taxon>
        <taxon>Ascomycota</taxon>
        <taxon>Saccharomycotina</taxon>
        <taxon>Saccharomycetes</taxon>
        <taxon>Phaffomycetales</taxon>
        <taxon>Phaffomycetaceae</taxon>
        <taxon>Cyberlindnera</taxon>
    </lineage>
</organism>
<dbReference type="SUPFAM" id="SSF47954">
    <property type="entry name" value="Cyclin-like"/>
    <property type="match status" value="2"/>
</dbReference>
<dbReference type="GO" id="GO:0016301">
    <property type="term" value="F:kinase activity"/>
    <property type="evidence" value="ECO:0007669"/>
    <property type="project" value="UniProtKB-KW"/>
</dbReference>
<dbReference type="EMBL" id="LK052888">
    <property type="protein sequence ID" value="CDR39383.1"/>
    <property type="molecule type" value="Genomic_DNA"/>
</dbReference>
<dbReference type="InterPro" id="IPR006671">
    <property type="entry name" value="Cyclin_N"/>
</dbReference>
<evidence type="ECO:0000313" key="4">
    <source>
        <dbReference type="EMBL" id="CDR39383.1"/>
    </source>
</evidence>
<evidence type="ECO:0000259" key="3">
    <source>
        <dbReference type="SMART" id="SM00385"/>
    </source>
</evidence>
<evidence type="ECO:0000256" key="1">
    <source>
        <dbReference type="RuleBase" id="RU000383"/>
    </source>
</evidence>
<accession>A0A061AP99</accession>
<feature type="compositionally biased region" description="Polar residues" evidence="2">
    <location>
        <begin position="21"/>
        <end position="34"/>
    </location>
</feature>
<keyword evidence="5" id="KW-0418">Kinase</keyword>
<dbReference type="GO" id="GO:0006357">
    <property type="term" value="P:regulation of transcription by RNA polymerase II"/>
    <property type="evidence" value="ECO:0007669"/>
    <property type="project" value="InterPro"/>
</dbReference>
<evidence type="ECO:0000256" key="2">
    <source>
        <dbReference type="SAM" id="MobiDB-lite"/>
    </source>
</evidence>
<dbReference type="GO" id="GO:0016538">
    <property type="term" value="F:cyclin-dependent protein serine/threonine kinase regulator activity"/>
    <property type="evidence" value="ECO:0007669"/>
    <property type="project" value="InterPro"/>
</dbReference>
<keyword evidence="5" id="KW-0808">Transferase</keyword>
<sequence>MESSRAISAKPTTEIAPSEPKTPSSEAARSSTPGTNSTTATSSVTSTIQISRQLLTQNQMRYCQSQTIENRQAYDQKRSQMFNFLMKICHALRFPVRTLESAMVLYQRFYLHNKFDGQNYYDVALTSLFLATKNEDTVKKLRDIILTATQLRGAPLSNDQVEAYRRKLMNVEFKMLEIISFDFRVAHVEEYIVKIGKKLKIPQEICYLAWLIAYDSYQLEVALKVPANAIAFAVLQIACLINKQNIRVMYKEYHCSHFAVNEAMIDILDFFMNSYNFTLLSSMRPELKNEFFNIKVGMTDKRVMSESSRALIEKDEYFRERNFAVNERRYMLSNQRKRLYSELDKK</sequence>
<dbReference type="STRING" id="36022.A0A061AP99"/>
<protein>
    <submittedName>
        <fullName evidence="5">CTD kinase subunit beta</fullName>
    </submittedName>
    <submittedName>
        <fullName evidence="4">CYFA0S03e02696g1_1</fullName>
    </submittedName>
</protein>
<dbReference type="SMART" id="SM00385">
    <property type="entry name" value="CYCLIN"/>
    <property type="match status" value="2"/>
</dbReference>
<dbReference type="InterPro" id="IPR043198">
    <property type="entry name" value="Cyclin/Ssn8"/>
</dbReference>
<dbReference type="PANTHER" id="PTHR10026">
    <property type="entry name" value="CYCLIN"/>
    <property type="match status" value="1"/>
</dbReference>